<gene>
    <name evidence="3" type="ORF">SAMN05444126_10880</name>
</gene>
<dbReference type="PANTHER" id="PTHR22674:SF6">
    <property type="entry name" value="NTPASE KAP FAMILY P-LOOP DOMAIN-CONTAINING PROTEIN 1"/>
    <property type="match status" value="1"/>
</dbReference>
<evidence type="ECO:0000313" key="3">
    <source>
        <dbReference type="EMBL" id="SER90372.1"/>
    </source>
</evidence>
<feature type="domain" description="KAP NTPase" evidence="2">
    <location>
        <begin position="23"/>
        <end position="302"/>
    </location>
</feature>
<dbReference type="SUPFAM" id="SSF52540">
    <property type="entry name" value="P-loop containing nucleoside triphosphate hydrolases"/>
    <property type="match status" value="1"/>
</dbReference>
<dbReference type="InterPro" id="IPR011646">
    <property type="entry name" value="KAP_P-loop"/>
</dbReference>
<name>A0A1H9SZD0_9BACI</name>
<comment type="caution">
    <text evidence="3">The sequence shown here is derived from an EMBL/GenBank/DDBJ whole genome shotgun (WGS) entry which is preliminary data.</text>
</comment>
<organism evidence="3 4">
    <name type="scientific">Salisediminibacterium halotolerans</name>
    <dbReference type="NCBI Taxonomy" id="517425"/>
    <lineage>
        <taxon>Bacteria</taxon>
        <taxon>Bacillati</taxon>
        <taxon>Bacillota</taxon>
        <taxon>Bacilli</taxon>
        <taxon>Bacillales</taxon>
        <taxon>Bacillaceae</taxon>
        <taxon>Salisediminibacterium</taxon>
    </lineage>
</organism>
<dbReference type="EMBL" id="FOGV01000008">
    <property type="protein sequence ID" value="SER90372.1"/>
    <property type="molecule type" value="Genomic_DNA"/>
</dbReference>
<dbReference type="AlphaFoldDB" id="A0A1H9SZD0"/>
<dbReference type="Proteomes" id="UP000199318">
    <property type="component" value="Unassembled WGS sequence"/>
</dbReference>
<evidence type="ECO:0000313" key="4">
    <source>
        <dbReference type="Proteomes" id="UP000199318"/>
    </source>
</evidence>
<dbReference type="Gene3D" id="3.40.50.300">
    <property type="entry name" value="P-loop containing nucleotide triphosphate hydrolases"/>
    <property type="match status" value="1"/>
</dbReference>
<feature type="coiled-coil region" evidence="1">
    <location>
        <begin position="147"/>
        <end position="181"/>
    </location>
</feature>
<dbReference type="Pfam" id="PF07693">
    <property type="entry name" value="KAP_NTPase"/>
    <property type="match status" value="1"/>
</dbReference>
<proteinExistence type="predicted"/>
<dbReference type="PANTHER" id="PTHR22674">
    <property type="entry name" value="NTPASE, KAP FAMILY P-LOOP DOMAIN-CONTAINING 1"/>
    <property type="match status" value="1"/>
</dbReference>
<evidence type="ECO:0000259" key="2">
    <source>
        <dbReference type="Pfam" id="PF07693"/>
    </source>
</evidence>
<keyword evidence="1" id="KW-0175">Coiled coil</keyword>
<dbReference type="InterPro" id="IPR052754">
    <property type="entry name" value="NTPase_KAP_P-loop"/>
</dbReference>
<dbReference type="InterPro" id="IPR027417">
    <property type="entry name" value="P-loop_NTPase"/>
</dbReference>
<evidence type="ECO:0000256" key="1">
    <source>
        <dbReference type="SAM" id="Coils"/>
    </source>
</evidence>
<keyword evidence="4" id="KW-1185">Reference proteome</keyword>
<dbReference type="RefSeq" id="WP_177169661.1">
    <property type="nucleotide sequence ID" value="NZ_FOGV01000008.1"/>
</dbReference>
<dbReference type="STRING" id="1464123.SAMN05444126_10880"/>
<reference evidence="4" key="1">
    <citation type="submission" date="2016-10" db="EMBL/GenBank/DDBJ databases">
        <authorList>
            <person name="de Groot N.N."/>
        </authorList>
    </citation>
    <scope>NUCLEOTIDE SEQUENCE [LARGE SCALE GENOMIC DNA]</scope>
    <source>
        <strain evidence="4">10nlg</strain>
    </source>
</reference>
<accession>A0A1H9SZD0</accession>
<protein>
    <submittedName>
        <fullName evidence="3">KAP family P-loop domain-containing protein</fullName>
    </submittedName>
</protein>
<sequence length="707" mass="81633">MTNYIRPTAPIKERNQDIFNRYDFSKRIAESIASRKDESSIVIGINAEWGDGKTSVLNLINQNLRGNPNIVRLKFNPWRFGSEEEILANFFNDLANAIGASVQDNKDLVREMVNKVEPLLKALGKLQATAGAVGNVLMTGTKLLFPKKELEEVRDKVERLLEEEEIRVVVFIDDIDRLEKNEIHAVFRLVRLTADFKFTAYVLAFDKQIVTSALADKFGHTDSLSGESFIDKIIQVPLELPKVVEHDLHQYLLDEIDSLLTFLNINLTAEDADDFYFHITDSLSPFITRPSQVKLYSNTLTFSVPIIRTEVNMRDLMLIEGVRIFVPALYDFIKTNRNQFLFPGAAASFTTKKNMNKANNAWKTEIDRCLQEISPQKTEGLLKLLMTLFPQIETLYSNKSRYDLTSAKSWAKNKRICSAEHFDRYFSYAITKGSVSDLTIDHLINDVRENKFDPGAYAAWFENEITAANISTLFYKLRRRVYKFDDQQLENLPIALAQLSHEVKGKNEDRTLGNAYWGAFHFISDCLEHLNENQRLPTVKKIIEQASNLEFALEWLNSFKGRVRQTYTAELLSEEEMNQANRILAEKIRDTLPKMDRNELAKLTLLYHLVEHWHQYFKNDAENFIINQLNTDKLFLAEFLKSSVTETSNQEYYLSEDNFDAVISLVDPLLIAQHIKEKNDVSLQDKNRKELSATEKLLKDFLIHYNK</sequence>